<reference evidence="1" key="1">
    <citation type="journal article" date="2014" name="Int. J. Syst. Evol. Microbiol.">
        <title>Complete genome sequence of Corynebacterium casei LMG S-19264T (=DSM 44701T), isolated from a smear-ripened cheese.</title>
        <authorList>
            <consortium name="US DOE Joint Genome Institute (JGI-PGF)"/>
            <person name="Walter F."/>
            <person name="Albersmeier A."/>
            <person name="Kalinowski J."/>
            <person name="Ruckert C."/>
        </authorList>
    </citation>
    <scope>NUCLEOTIDE SEQUENCE</scope>
    <source>
        <strain evidence="1">JCM 14371</strain>
    </source>
</reference>
<protein>
    <recommendedName>
        <fullName evidence="3">Septicolysin</fullName>
    </recommendedName>
</protein>
<accession>A0A917PP98</accession>
<dbReference type="NCBIfam" id="NF038048">
    <property type="entry name" value="DIP1984_fam"/>
    <property type="match status" value="1"/>
</dbReference>
<dbReference type="EMBL" id="BMOE01000015">
    <property type="protein sequence ID" value="GGJ86268.1"/>
    <property type="molecule type" value="Genomic_DNA"/>
</dbReference>
<organism evidence="1 2">
    <name type="scientific">Deinococcus aquiradiocola</name>
    <dbReference type="NCBI Taxonomy" id="393059"/>
    <lineage>
        <taxon>Bacteria</taxon>
        <taxon>Thermotogati</taxon>
        <taxon>Deinococcota</taxon>
        <taxon>Deinococci</taxon>
        <taxon>Deinococcales</taxon>
        <taxon>Deinococcaceae</taxon>
        <taxon>Deinococcus</taxon>
    </lineage>
</organism>
<dbReference type="RefSeq" id="WP_188964376.1">
    <property type="nucleotide sequence ID" value="NZ_BMOE01000015.1"/>
</dbReference>
<sequence>MPLAEALIERADLQKRALQLQARLHTNAKTQEGETPAEDPAELLTELMGLYDRLDTLIARIHRSNMAARLPDGRTLTDALAHREVLDLRLTALRGVTEAASIQQTRQTRSELRYVSHLPVRDLQAQTDRLARERRKLETLIQQTNWQSPLLD</sequence>
<dbReference type="Proteomes" id="UP000635726">
    <property type="component" value="Unassembled WGS sequence"/>
</dbReference>
<dbReference type="Pfam" id="PF20935">
    <property type="entry name" value="DUF6847"/>
    <property type="match status" value="1"/>
</dbReference>
<gene>
    <name evidence="1" type="ORF">GCM10008939_32720</name>
</gene>
<evidence type="ECO:0000313" key="2">
    <source>
        <dbReference type="Proteomes" id="UP000635726"/>
    </source>
</evidence>
<name>A0A917PP98_9DEIO</name>
<dbReference type="AlphaFoldDB" id="A0A917PP98"/>
<keyword evidence="2" id="KW-1185">Reference proteome</keyword>
<evidence type="ECO:0008006" key="3">
    <source>
        <dbReference type="Google" id="ProtNLM"/>
    </source>
</evidence>
<proteinExistence type="predicted"/>
<dbReference type="InterPro" id="IPR047741">
    <property type="entry name" value="DIP1984-like"/>
</dbReference>
<evidence type="ECO:0000313" key="1">
    <source>
        <dbReference type="EMBL" id="GGJ86268.1"/>
    </source>
</evidence>
<reference evidence="1" key="2">
    <citation type="submission" date="2020-09" db="EMBL/GenBank/DDBJ databases">
        <authorList>
            <person name="Sun Q."/>
            <person name="Ohkuma M."/>
        </authorList>
    </citation>
    <scope>NUCLEOTIDE SEQUENCE</scope>
    <source>
        <strain evidence="1">JCM 14371</strain>
    </source>
</reference>
<dbReference type="CDD" id="cd12208">
    <property type="entry name" value="DIP1984-like"/>
    <property type="match status" value="1"/>
</dbReference>
<dbReference type="Gene3D" id="6.10.320.10">
    <property type="match status" value="1"/>
</dbReference>
<comment type="caution">
    <text evidence="1">The sequence shown here is derived from an EMBL/GenBank/DDBJ whole genome shotgun (WGS) entry which is preliminary data.</text>
</comment>